<proteinExistence type="inferred from homology"/>
<reference evidence="7 8" key="1">
    <citation type="submission" date="2020-08" db="EMBL/GenBank/DDBJ databases">
        <title>Genomic Encyclopedia of Type Strains, Phase IV (KMG-IV): sequencing the most valuable type-strain genomes for metagenomic binning, comparative biology and taxonomic classification.</title>
        <authorList>
            <person name="Goeker M."/>
        </authorList>
    </citation>
    <scope>NUCLEOTIDE SEQUENCE [LARGE SCALE GENOMIC DNA]</scope>
    <source>
        <strain evidence="7 8">DSM 102235</strain>
    </source>
</reference>
<comment type="similarity">
    <text evidence="2">Belongs to the MipA/OmpV family.</text>
</comment>
<keyword evidence="3 6" id="KW-0732">Signal</keyword>
<keyword evidence="8" id="KW-1185">Reference proteome</keyword>
<dbReference type="InterPro" id="IPR010583">
    <property type="entry name" value="MipA"/>
</dbReference>
<dbReference type="Pfam" id="PF06629">
    <property type="entry name" value="MipA"/>
    <property type="match status" value="1"/>
</dbReference>
<keyword evidence="5" id="KW-0998">Cell outer membrane</keyword>
<comment type="caution">
    <text evidence="7">The sequence shown here is derived from an EMBL/GenBank/DDBJ whole genome shotgun (WGS) entry which is preliminary data.</text>
</comment>
<feature type="chain" id="PRO_5031372356" evidence="6">
    <location>
        <begin position="21"/>
        <end position="243"/>
    </location>
</feature>
<organism evidence="7 8">
    <name type="scientific">Sagittula marina</name>
    <dbReference type="NCBI Taxonomy" id="943940"/>
    <lineage>
        <taxon>Bacteria</taxon>
        <taxon>Pseudomonadati</taxon>
        <taxon>Pseudomonadota</taxon>
        <taxon>Alphaproteobacteria</taxon>
        <taxon>Rhodobacterales</taxon>
        <taxon>Roseobacteraceae</taxon>
        <taxon>Sagittula</taxon>
    </lineage>
</organism>
<dbReference type="AlphaFoldDB" id="A0A7W6GQY6"/>
<dbReference type="PANTHER" id="PTHR38776">
    <property type="entry name" value="MLTA-INTERACTING PROTEIN-RELATED"/>
    <property type="match status" value="1"/>
</dbReference>
<keyword evidence="4" id="KW-0472">Membrane</keyword>
<comment type="subcellular location">
    <subcellularLocation>
        <location evidence="1">Cell outer membrane</location>
    </subcellularLocation>
</comment>
<evidence type="ECO:0000313" key="7">
    <source>
        <dbReference type="EMBL" id="MBB3984033.1"/>
    </source>
</evidence>
<evidence type="ECO:0000313" key="8">
    <source>
        <dbReference type="Proteomes" id="UP000541426"/>
    </source>
</evidence>
<dbReference type="GO" id="GO:0009279">
    <property type="term" value="C:cell outer membrane"/>
    <property type="evidence" value="ECO:0007669"/>
    <property type="project" value="UniProtKB-SubCell"/>
</dbReference>
<sequence>MRLPLCLTVAALTVATPALAQDRALAFELGLGARVAPDYEGSEDYSTGPSVTGAVRSLNLLGVNIDRGDGLGFGFGPSFRYIGERTEDDHSRLAGIDDVDAAFEVGGRVSYRWEKVEVWGAVRKGVTGHDGVTGNIGSDFVHDYGQGTEVRVGPRLAFANDEYMDTYFNVPAGASLAEYSGDGGLYKAGLEMVVRHDYNDAWAVEGSLGWNRLVGDAGDSPIVEERDSGTVGIMLIRKFDWAF</sequence>
<feature type="signal peptide" evidence="6">
    <location>
        <begin position="1"/>
        <end position="20"/>
    </location>
</feature>
<evidence type="ECO:0000256" key="5">
    <source>
        <dbReference type="ARBA" id="ARBA00023237"/>
    </source>
</evidence>
<dbReference type="RefSeq" id="WP_183962659.1">
    <property type="nucleotide sequence ID" value="NZ_BAABBZ010000012.1"/>
</dbReference>
<evidence type="ECO:0000256" key="2">
    <source>
        <dbReference type="ARBA" id="ARBA00005722"/>
    </source>
</evidence>
<gene>
    <name evidence="7" type="ORF">GGQ68_000344</name>
</gene>
<name>A0A7W6GQY6_9RHOB</name>
<dbReference type="Proteomes" id="UP000541426">
    <property type="component" value="Unassembled WGS sequence"/>
</dbReference>
<evidence type="ECO:0000256" key="4">
    <source>
        <dbReference type="ARBA" id="ARBA00023136"/>
    </source>
</evidence>
<protein>
    <submittedName>
        <fullName evidence="7">Outer membrane protein</fullName>
    </submittedName>
</protein>
<dbReference type="EMBL" id="JACIEJ010000001">
    <property type="protein sequence ID" value="MBB3984033.1"/>
    <property type="molecule type" value="Genomic_DNA"/>
</dbReference>
<accession>A0A7W6GQY6</accession>
<evidence type="ECO:0000256" key="3">
    <source>
        <dbReference type="ARBA" id="ARBA00022729"/>
    </source>
</evidence>
<evidence type="ECO:0000256" key="6">
    <source>
        <dbReference type="SAM" id="SignalP"/>
    </source>
</evidence>
<dbReference type="PANTHER" id="PTHR38776:SF1">
    <property type="entry name" value="MLTA-INTERACTING PROTEIN-RELATED"/>
    <property type="match status" value="1"/>
</dbReference>
<evidence type="ECO:0000256" key="1">
    <source>
        <dbReference type="ARBA" id="ARBA00004442"/>
    </source>
</evidence>